<comment type="similarity">
    <text evidence="1 4">Belongs to the terpene synthase family.</text>
</comment>
<dbReference type="Gramene" id="EFJ27106">
    <property type="protein sequence ID" value="EFJ27106"/>
    <property type="gene ID" value="SELMODRAFT_412752"/>
</dbReference>
<accession>D8RLC9</accession>
<dbReference type="KEGG" id="smo:SELMODRAFT_412752"/>
<dbReference type="InterPro" id="IPR008949">
    <property type="entry name" value="Isoprenoid_synthase_dom_sf"/>
</dbReference>
<dbReference type="InParanoid" id="D8RLC9"/>
<evidence type="ECO:0000256" key="2">
    <source>
        <dbReference type="ARBA" id="ARBA00022737"/>
    </source>
</evidence>
<comment type="cofactor">
    <cofactor evidence="4">
        <name>Mg(2+)</name>
        <dbReference type="ChEBI" id="CHEBI:18420"/>
    </cofactor>
</comment>
<organism evidence="6">
    <name type="scientific">Selaginella moellendorffii</name>
    <name type="common">Spikemoss</name>
    <dbReference type="NCBI Taxonomy" id="88036"/>
    <lineage>
        <taxon>Eukaryota</taxon>
        <taxon>Viridiplantae</taxon>
        <taxon>Streptophyta</taxon>
        <taxon>Embryophyta</taxon>
        <taxon>Tracheophyta</taxon>
        <taxon>Lycopodiopsida</taxon>
        <taxon>Selaginellales</taxon>
        <taxon>Selaginellaceae</taxon>
        <taxon>Selaginella</taxon>
    </lineage>
</organism>
<dbReference type="Pfam" id="PF01535">
    <property type="entry name" value="PPR"/>
    <property type="match status" value="1"/>
</dbReference>
<dbReference type="NCBIfam" id="TIGR00756">
    <property type="entry name" value="PPR"/>
    <property type="match status" value="3"/>
</dbReference>
<reference evidence="5 6" key="1">
    <citation type="journal article" date="2011" name="Science">
        <title>The Selaginella genome identifies genetic changes associated with the evolution of vascular plants.</title>
        <authorList>
            <person name="Banks J.A."/>
            <person name="Nishiyama T."/>
            <person name="Hasebe M."/>
            <person name="Bowman J.L."/>
            <person name="Gribskov M."/>
            <person name="dePamphilis C."/>
            <person name="Albert V.A."/>
            <person name="Aono N."/>
            <person name="Aoyama T."/>
            <person name="Ambrose B.A."/>
            <person name="Ashton N.W."/>
            <person name="Axtell M.J."/>
            <person name="Barker E."/>
            <person name="Barker M.S."/>
            <person name="Bennetzen J.L."/>
            <person name="Bonawitz N.D."/>
            <person name="Chapple C."/>
            <person name="Cheng C."/>
            <person name="Correa L.G."/>
            <person name="Dacre M."/>
            <person name="DeBarry J."/>
            <person name="Dreyer I."/>
            <person name="Elias M."/>
            <person name="Engstrom E.M."/>
            <person name="Estelle M."/>
            <person name="Feng L."/>
            <person name="Finet C."/>
            <person name="Floyd S.K."/>
            <person name="Frommer W.B."/>
            <person name="Fujita T."/>
            <person name="Gramzow L."/>
            <person name="Gutensohn M."/>
            <person name="Harholt J."/>
            <person name="Hattori M."/>
            <person name="Heyl A."/>
            <person name="Hirai T."/>
            <person name="Hiwatashi Y."/>
            <person name="Ishikawa M."/>
            <person name="Iwata M."/>
            <person name="Karol K.G."/>
            <person name="Koehler B."/>
            <person name="Kolukisaoglu U."/>
            <person name="Kubo M."/>
            <person name="Kurata T."/>
            <person name="Lalonde S."/>
            <person name="Li K."/>
            <person name="Li Y."/>
            <person name="Litt A."/>
            <person name="Lyons E."/>
            <person name="Manning G."/>
            <person name="Maruyama T."/>
            <person name="Michael T.P."/>
            <person name="Mikami K."/>
            <person name="Miyazaki S."/>
            <person name="Morinaga S."/>
            <person name="Murata T."/>
            <person name="Mueller-Roeber B."/>
            <person name="Nelson D.R."/>
            <person name="Obara M."/>
            <person name="Oguri Y."/>
            <person name="Olmstead R.G."/>
            <person name="Onodera N."/>
            <person name="Petersen B.L."/>
            <person name="Pils B."/>
            <person name="Prigge M."/>
            <person name="Rensing S.A."/>
            <person name="Riano-Pachon D.M."/>
            <person name="Roberts A.W."/>
            <person name="Sato Y."/>
            <person name="Scheller H.V."/>
            <person name="Schulz B."/>
            <person name="Schulz C."/>
            <person name="Shakirov E.V."/>
            <person name="Shibagaki N."/>
            <person name="Shinohara N."/>
            <person name="Shippen D.E."/>
            <person name="Soerensen I."/>
            <person name="Sotooka R."/>
            <person name="Sugimoto N."/>
            <person name="Sugita M."/>
            <person name="Sumikawa N."/>
            <person name="Tanurdzic M."/>
            <person name="Theissen G."/>
            <person name="Ulvskov P."/>
            <person name="Wakazuki S."/>
            <person name="Weng J.K."/>
            <person name="Willats W.W."/>
            <person name="Wipf D."/>
            <person name="Wolf P.G."/>
            <person name="Yang L."/>
            <person name="Zimmer A.D."/>
            <person name="Zhu Q."/>
            <person name="Mitros T."/>
            <person name="Hellsten U."/>
            <person name="Loque D."/>
            <person name="Otillar R."/>
            <person name="Salamov A."/>
            <person name="Schmutz J."/>
            <person name="Shapiro H."/>
            <person name="Lindquist E."/>
            <person name="Lucas S."/>
            <person name="Rokhsar D."/>
            <person name="Grigoriev I.V."/>
        </authorList>
    </citation>
    <scope>NUCLEOTIDE SEQUENCE [LARGE SCALE GENOMIC DNA]</scope>
</reference>
<dbReference type="AlphaFoldDB" id="D8RLC9"/>
<feature type="repeat" description="PPR" evidence="3">
    <location>
        <begin position="87"/>
        <end position="121"/>
    </location>
</feature>
<evidence type="ECO:0000313" key="5">
    <source>
        <dbReference type="EMBL" id="EFJ27106.1"/>
    </source>
</evidence>
<dbReference type="eggNOG" id="KOG4197">
    <property type="taxonomic scope" value="Eukaryota"/>
</dbReference>
<dbReference type="EMBL" id="GL377583">
    <property type="protein sequence ID" value="EFJ27106.1"/>
    <property type="molecule type" value="Genomic_DNA"/>
</dbReference>
<dbReference type="Proteomes" id="UP000001514">
    <property type="component" value="Unassembled WGS sequence"/>
</dbReference>
<dbReference type="PANTHER" id="PTHR35201:SF4">
    <property type="entry name" value="BETA-PINACENE SYNTHASE-RELATED"/>
    <property type="match status" value="1"/>
</dbReference>
<dbReference type="Gene3D" id="1.25.40.10">
    <property type="entry name" value="Tetratricopeptide repeat domain"/>
    <property type="match status" value="2"/>
</dbReference>
<dbReference type="EC" id="4.2.3.-" evidence="4"/>
<dbReference type="InterPro" id="IPR011990">
    <property type="entry name" value="TPR-like_helical_dom_sf"/>
</dbReference>
<dbReference type="GO" id="GO:0010333">
    <property type="term" value="F:terpene synthase activity"/>
    <property type="evidence" value="ECO:0007669"/>
    <property type="project" value="InterPro"/>
</dbReference>
<evidence type="ECO:0000256" key="4">
    <source>
        <dbReference type="RuleBase" id="RU366034"/>
    </source>
</evidence>
<evidence type="ECO:0000256" key="3">
    <source>
        <dbReference type="PROSITE-ProRule" id="PRU00708"/>
    </source>
</evidence>
<proteinExistence type="inferred from homology"/>
<evidence type="ECO:0000313" key="6">
    <source>
        <dbReference type="Proteomes" id="UP000001514"/>
    </source>
</evidence>
<dbReference type="PROSITE" id="PS51375">
    <property type="entry name" value="PPR"/>
    <property type="match status" value="3"/>
</dbReference>
<keyword evidence="4" id="KW-0479">Metal-binding</keyword>
<dbReference type="HOGENOM" id="CLU_515274_0_0_1"/>
<feature type="repeat" description="PPR" evidence="3">
    <location>
        <begin position="17"/>
        <end position="51"/>
    </location>
</feature>
<sequence>MARTLFNDMLKQAALPDIVTFSTLVEGYCNAGLVDDAERLLEEIIASDCSPDVYTYTSLVDSFCKVKRMVEAHRVLKRMAKRGCQPNVVTYTALIDAFCRAGKPTVAYKLLEEMVGINNDVQPNVQELASVGLGTWKRLARCSRDWSATRTARRICSHTGGLCQGKELSKAMEVLEEMTLSRKGRPNAEAYEAVIQELAREGRHEEANALADELLGNKGHLLSVFKIHLGSIHCEHFRSGEKLFHSTKSRLGLLAAYVYPTIPYEKIVPVAKFIAWFFLADDILDSPEISSSDIRYVATAYKMVFKGRFDEATLPVKNPELLRQMKMLAEVLEELSLHIVDESGRFVDAMTKVLDMFEIESSWLRKQIIPNLDTYLWLREITSGVAPCFALIDGLLQLRLEERGVLDHPLIRKVEEIGTHHIALHNDLILLRKEYFLASDYDVDLPSSEASSTLFFLLQMATFMKYFLEDLCSHFAARCRIIPYKNVSSLWMDQSGAVLQKKLLKLEFTTLFEYLQRLSPTSTSPGTPW</sequence>
<feature type="repeat" description="PPR" evidence="3">
    <location>
        <begin position="52"/>
        <end position="86"/>
    </location>
</feature>
<name>D8RLC9_SELML</name>
<dbReference type="Gene3D" id="1.10.600.10">
    <property type="entry name" value="Farnesyl Diphosphate Synthase"/>
    <property type="match status" value="1"/>
</dbReference>
<dbReference type="InterPro" id="IPR002885">
    <property type="entry name" value="PPR_rpt"/>
</dbReference>
<dbReference type="GO" id="GO:0046872">
    <property type="term" value="F:metal ion binding"/>
    <property type="evidence" value="ECO:0007669"/>
    <property type="project" value="UniProtKB-KW"/>
</dbReference>
<protein>
    <recommendedName>
        <fullName evidence="4">Terpene synthase</fullName>
        <ecNumber evidence="4">4.2.3.-</ecNumber>
    </recommendedName>
</protein>
<dbReference type="GO" id="GO:0008299">
    <property type="term" value="P:isoprenoid biosynthetic process"/>
    <property type="evidence" value="ECO:0007669"/>
    <property type="project" value="UniProtKB-ARBA"/>
</dbReference>
<dbReference type="Pfam" id="PF19086">
    <property type="entry name" value="Terpene_syn_C_2"/>
    <property type="match status" value="1"/>
</dbReference>
<evidence type="ECO:0000256" key="1">
    <source>
        <dbReference type="ARBA" id="ARBA00006333"/>
    </source>
</evidence>
<keyword evidence="4" id="KW-0456">Lyase</keyword>
<keyword evidence="2" id="KW-0677">Repeat</keyword>
<dbReference type="Pfam" id="PF12854">
    <property type="entry name" value="PPR_1"/>
    <property type="match status" value="1"/>
</dbReference>
<dbReference type="SUPFAM" id="SSF48576">
    <property type="entry name" value="Terpenoid synthases"/>
    <property type="match status" value="1"/>
</dbReference>
<dbReference type="PANTHER" id="PTHR35201">
    <property type="entry name" value="TERPENE SYNTHASE"/>
    <property type="match status" value="1"/>
</dbReference>
<keyword evidence="6" id="KW-1185">Reference proteome</keyword>
<keyword evidence="4" id="KW-0460">Magnesium</keyword>
<gene>
    <name evidence="5" type="ORF">SELMODRAFT_412752</name>
</gene>
<dbReference type="Pfam" id="PF13041">
    <property type="entry name" value="PPR_2"/>
    <property type="match status" value="1"/>
</dbReference>
<dbReference type="InterPro" id="IPR034686">
    <property type="entry name" value="Terpene_cyclase-like_2"/>
</dbReference>